<dbReference type="InterPro" id="IPR011054">
    <property type="entry name" value="Rudment_hybrid_motif"/>
</dbReference>
<dbReference type="GO" id="GO:0046872">
    <property type="term" value="F:metal ion binding"/>
    <property type="evidence" value="ECO:0007669"/>
    <property type="project" value="InterPro"/>
</dbReference>
<dbReference type="Pfam" id="PF02786">
    <property type="entry name" value="CPSase_L_D2"/>
    <property type="match status" value="1"/>
</dbReference>
<dbReference type="PROSITE" id="PS50979">
    <property type="entry name" value="BC"/>
    <property type="match status" value="1"/>
</dbReference>
<dbReference type="Pfam" id="PF01039">
    <property type="entry name" value="Carboxyl_trans"/>
    <property type="match status" value="1"/>
</dbReference>
<keyword evidence="3" id="KW-0547">Nucleotide-binding</keyword>
<evidence type="ECO:0000256" key="5">
    <source>
        <dbReference type="ARBA" id="ARBA00023267"/>
    </source>
</evidence>
<feature type="domain" description="Lipoyl-binding" evidence="7">
    <location>
        <begin position="515"/>
        <end position="589"/>
    </location>
</feature>
<keyword evidence="5" id="KW-0092">Biotin</keyword>
<dbReference type="SUPFAM" id="SSF52096">
    <property type="entry name" value="ClpP/crotonase"/>
    <property type="match status" value="2"/>
</dbReference>
<dbReference type="PANTHER" id="PTHR48095">
    <property type="entry name" value="PYRUVATE CARBOXYLASE SUBUNIT A"/>
    <property type="match status" value="1"/>
</dbReference>
<dbReference type="PROSITE" id="PS50975">
    <property type="entry name" value="ATP_GRASP"/>
    <property type="match status" value="1"/>
</dbReference>
<dbReference type="Gene3D" id="3.30.1490.20">
    <property type="entry name" value="ATP-grasp fold, A domain"/>
    <property type="match status" value="1"/>
</dbReference>
<feature type="region of interest" description="Disordered" evidence="6">
    <location>
        <begin position="495"/>
        <end position="521"/>
    </location>
</feature>
<dbReference type="InterPro" id="IPR000089">
    <property type="entry name" value="Biotin_lipoyl"/>
</dbReference>
<feature type="domain" description="CoA carboxyltransferase C-terminal" evidence="10">
    <location>
        <begin position="869"/>
        <end position="1116"/>
    </location>
</feature>
<dbReference type="PROSITE" id="PS50989">
    <property type="entry name" value="COA_CT_CTER"/>
    <property type="match status" value="1"/>
</dbReference>
<evidence type="ECO:0000256" key="3">
    <source>
        <dbReference type="ARBA" id="ARBA00022741"/>
    </source>
</evidence>
<evidence type="ECO:0000256" key="1">
    <source>
        <dbReference type="ARBA" id="ARBA00001953"/>
    </source>
</evidence>
<dbReference type="InterPro" id="IPR005481">
    <property type="entry name" value="BC-like_N"/>
</dbReference>
<dbReference type="InterPro" id="IPR029045">
    <property type="entry name" value="ClpP/crotonase-like_dom_sf"/>
</dbReference>
<keyword evidence="4" id="KW-0067">ATP-binding</keyword>
<evidence type="ECO:0000259" key="9">
    <source>
        <dbReference type="PROSITE" id="PS50979"/>
    </source>
</evidence>
<evidence type="ECO:0000256" key="2">
    <source>
        <dbReference type="ARBA" id="ARBA00022598"/>
    </source>
</evidence>
<feature type="domain" description="Biotin carboxylation" evidence="9">
    <location>
        <begin position="2"/>
        <end position="453"/>
    </location>
</feature>
<dbReference type="InterPro" id="IPR011761">
    <property type="entry name" value="ATP-grasp"/>
</dbReference>
<dbReference type="SMART" id="SM00878">
    <property type="entry name" value="Biotin_carb_C"/>
    <property type="match status" value="1"/>
</dbReference>
<dbReference type="Gene3D" id="3.30.470.20">
    <property type="entry name" value="ATP-grasp fold, B domain"/>
    <property type="match status" value="1"/>
</dbReference>
<dbReference type="Pfam" id="PF00364">
    <property type="entry name" value="Biotin_lipoyl"/>
    <property type="match status" value="1"/>
</dbReference>
<proteinExistence type="predicted"/>
<dbReference type="InterPro" id="IPR013815">
    <property type="entry name" value="ATP_grasp_subdomain_1"/>
</dbReference>
<accession>A0A381N469</accession>
<evidence type="ECO:0000259" key="7">
    <source>
        <dbReference type="PROSITE" id="PS50968"/>
    </source>
</evidence>
<dbReference type="Gene3D" id="2.40.50.100">
    <property type="match status" value="1"/>
</dbReference>
<dbReference type="PROSITE" id="PS50968">
    <property type="entry name" value="BIOTINYL_LIPOYL"/>
    <property type="match status" value="1"/>
</dbReference>
<dbReference type="SUPFAM" id="SSF56059">
    <property type="entry name" value="Glutathione synthetase ATP-binding domain-like"/>
    <property type="match status" value="1"/>
</dbReference>
<dbReference type="GO" id="GO:0016874">
    <property type="term" value="F:ligase activity"/>
    <property type="evidence" value="ECO:0007669"/>
    <property type="project" value="UniProtKB-KW"/>
</dbReference>
<gene>
    <name evidence="11" type="ORF">METZ01_LOCUS2169</name>
</gene>
<dbReference type="Pfam" id="PF00289">
    <property type="entry name" value="Biotin_carb_N"/>
    <property type="match status" value="1"/>
</dbReference>
<reference evidence="11" key="1">
    <citation type="submission" date="2018-05" db="EMBL/GenBank/DDBJ databases">
        <authorList>
            <person name="Lanie J.A."/>
            <person name="Ng W.-L."/>
            <person name="Kazmierczak K.M."/>
            <person name="Andrzejewski T.M."/>
            <person name="Davidsen T.M."/>
            <person name="Wayne K.J."/>
            <person name="Tettelin H."/>
            <person name="Glass J.I."/>
            <person name="Rusch D."/>
            <person name="Podicherti R."/>
            <person name="Tsui H.-C.T."/>
            <person name="Winkler M.E."/>
        </authorList>
    </citation>
    <scope>NUCLEOTIDE SEQUENCE</scope>
</reference>
<evidence type="ECO:0008006" key="12">
    <source>
        <dbReference type="Google" id="ProtNLM"/>
    </source>
</evidence>
<comment type="cofactor">
    <cofactor evidence="1">
        <name>biotin</name>
        <dbReference type="ChEBI" id="CHEBI:57586"/>
    </cofactor>
</comment>
<dbReference type="EMBL" id="UINC01000111">
    <property type="protein sequence ID" value="SUZ49315.1"/>
    <property type="molecule type" value="Genomic_DNA"/>
</dbReference>
<dbReference type="InterPro" id="IPR034733">
    <property type="entry name" value="AcCoA_carboxyl_beta"/>
</dbReference>
<dbReference type="Gene3D" id="3.90.226.10">
    <property type="entry name" value="2-enoyl-CoA Hydratase, Chain A, domain 1"/>
    <property type="match status" value="2"/>
</dbReference>
<dbReference type="PANTHER" id="PTHR48095:SF5">
    <property type="entry name" value="BLL7292 PROTEIN"/>
    <property type="match status" value="1"/>
</dbReference>
<protein>
    <recommendedName>
        <fullName evidence="12">Acetyl-CoA carboxylase</fullName>
    </recommendedName>
</protein>
<dbReference type="GO" id="GO:0005524">
    <property type="term" value="F:ATP binding"/>
    <property type="evidence" value="ECO:0007669"/>
    <property type="project" value="UniProtKB-KW"/>
</dbReference>
<dbReference type="InterPro" id="IPR011763">
    <property type="entry name" value="COA_CT_C"/>
</dbReference>
<dbReference type="SUPFAM" id="SSF51246">
    <property type="entry name" value="Rudiment single hybrid motif"/>
    <property type="match status" value="1"/>
</dbReference>
<dbReference type="InterPro" id="IPR016185">
    <property type="entry name" value="PreATP-grasp_dom_sf"/>
</dbReference>
<dbReference type="InterPro" id="IPR005479">
    <property type="entry name" value="CPAse_ATP-bd"/>
</dbReference>
<evidence type="ECO:0000256" key="6">
    <source>
        <dbReference type="SAM" id="MobiDB-lite"/>
    </source>
</evidence>
<dbReference type="SUPFAM" id="SSF52440">
    <property type="entry name" value="PreATP-grasp domain"/>
    <property type="match status" value="1"/>
</dbReference>
<dbReference type="AlphaFoldDB" id="A0A381N469"/>
<name>A0A381N469_9ZZZZ</name>
<dbReference type="SUPFAM" id="SSF51230">
    <property type="entry name" value="Single hybrid motif"/>
    <property type="match status" value="1"/>
</dbReference>
<evidence type="ECO:0000259" key="10">
    <source>
        <dbReference type="PROSITE" id="PS50989"/>
    </source>
</evidence>
<dbReference type="InterPro" id="IPR011764">
    <property type="entry name" value="Biotin_carboxylation_dom"/>
</dbReference>
<dbReference type="Pfam" id="PF02785">
    <property type="entry name" value="Biotin_carb_C"/>
    <property type="match status" value="1"/>
</dbReference>
<organism evidence="11">
    <name type="scientific">marine metagenome</name>
    <dbReference type="NCBI Taxonomy" id="408172"/>
    <lineage>
        <taxon>unclassified sequences</taxon>
        <taxon>metagenomes</taxon>
        <taxon>ecological metagenomes</taxon>
    </lineage>
</organism>
<evidence type="ECO:0000259" key="8">
    <source>
        <dbReference type="PROSITE" id="PS50975"/>
    </source>
</evidence>
<evidence type="ECO:0000256" key="4">
    <source>
        <dbReference type="ARBA" id="ARBA00022840"/>
    </source>
</evidence>
<dbReference type="CDD" id="cd06850">
    <property type="entry name" value="biotinyl_domain"/>
    <property type="match status" value="1"/>
</dbReference>
<dbReference type="InterPro" id="IPR051602">
    <property type="entry name" value="ACC_Biotin_Carboxylase"/>
</dbReference>
<dbReference type="Gene3D" id="3.40.50.20">
    <property type="match status" value="1"/>
</dbReference>
<evidence type="ECO:0000313" key="11">
    <source>
        <dbReference type="EMBL" id="SUZ49315.1"/>
    </source>
</evidence>
<dbReference type="InterPro" id="IPR011053">
    <property type="entry name" value="Single_hybrid_motif"/>
</dbReference>
<feature type="domain" description="ATP-grasp" evidence="8">
    <location>
        <begin position="120"/>
        <end position="316"/>
    </location>
</feature>
<sequence length="1126" mass="121201">MPVEKLLIANRGEIAIRIARAAGELDVATVAVHSQDDSSSLHTRVTNESIDLDDRGVAAYLNIDRLVKAAVSTGCDAVHPGYGFLAENADFARALETAGLIFVGPSSEQLSLFGDKLSARMLAAELDVPLVPATEGAATLEEAQAFLGEHGAIMIKAVAGGGGRGMRAARQGDDLSAVFERCQSEAEMAFGNGDVYVERLIERARHVEVQIIGDGTSVVHLGERECTLQRQNQKIIEVAPSPSIDAEVRDLLTDSAVRMASHANYRGLGTWEFLVDAENPSVVAFIETNARLQVEHTVTEETTGVDLVKNQILLAGGASLFDLGLVQDDLPASRGYAIQCRVNTETMTEDGLARPTGGTLTAFETPSGPGIRTDTYGYRGYATNPSFDSLLAKVIGHSPSSNYLDAIKRVKRALGEFRIEGVLTNIPYLLALLDRPEVQSNDVTTSFIVEHGAELVQAAETIEFNYASRSNSDPSGPSLAGVKVSDDPLAVLEHGSIDGRESAPISDLGDEPPVTGPDGSRPVEAPLQGTIISIDVSPGDQVAEGHPVAVMEAMKMEHVITSNVTGIVRALGVTQGDIVYEGHPLLFIEEVDLTIETGEDEAAVDLDVIRPDLQEVFDRHYKGMDEAKPSAVSKRHDRGHRTARENLSRLVDDNTFIEYGPLMVAAQRRRRSLDDLIDNTQGDGMVAGIGSVNGDLFDQDVSQTMVMSYDYMVLAGTQGLQNHRKKDRLFEIAEHNKLPTVLLAEGGGGRPGDTDTQGGAGLDCWAFTFFAKLSGLVPLVGITNGRCFAGNAVLLGCCDVIIATKGSNIGIGGPAMIEGGGLGVFRPEEVGPVDVQYPNGVIDILVEDEDEAMDVAKKYLSYFQGSIKSWEAPDQRLLRHVVPENRLRAYDVREVIETMCDVDSVLEIRKGWGPGCVTSLARIEGRPVGIIANNNHHLGGAIDADVGDKGSRFMQLCDAHDIPLLFLCDTPGIMVGPQAEYEATVRHASRMFVTSASVTVPFMTVVLRKGYGLGAQAMAGGSFKAPVFCVSWPTGEFGGMGLEGFVKLGYRKELEAIDDPEERIAYYEQMVAKLYENGKAVSTATFFELDDVIDPAETRTWVSMALRSAPKTAPREGKKRPMIDTW</sequence>
<keyword evidence="2" id="KW-0436">Ligase</keyword>
<dbReference type="InterPro" id="IPR005482">
    <property type="entry name" value="Biotin_COase_C"/>
</dbReference>